<evidence type="ECO:0000313" key="10">
    <source>
        <dbReference type="EMBL" id="MDP9820614.1"/>
    </source>
</evidence>
<dbReference type="Proteomes" id="UP001240447">
    <property type="component" value="Unassembled WGS sequence"/>
</dbReference>
<name>A0ABT9NJN1_9ACTN</name>
<comment type="caution">
    <text evidence="10">The sequence shown here is derived from an EMBL/GenBank/DDBJ whole genome shotgun (WGS) entry which is preliminary data.</text>
</comment>
<keyword evidence="7 9" id="KW-0472">Membrane</keyword>
<feature type="region of interest" description="Disordered" evidence="8">
    <location>
        <begin position="1"/>
        <end position="21"/>
    </location>
</feature>
<organism evidence="10 11">
    <name type="scientific">Nocardioides massiliensis</name>
    <dbReference type="NCBI Taxonomy" id="1325935"/>
    <lineage>
        <taxon>Bacteria</taxon>
        <taxon>Bacillati</taxon>
        <taxon>Actinomycetota</taxon>
        <taxon>Actinomycetes</taxon>
        <taxon>Propionibacteriales</taxon>
        <taxon>Nocardioidaceae</taxon>
        <taxon>Nocardioides</taxon>
    </lineage>
</organism>
<reference evidence="10 11" key="1">
    <citation type="submission" date="2023-07" db="EMBL/GenBank/DDBJ databases">
        <title>Sequencing the genomes of 1000 actinobacteria strains.</title>
        <authorList>
            <person name="Klenk H.-P."/>
        </authorList>
    </citation>
    <scope>NUCLEOTIDE SEQUENCE [LARGE SCALE GENOMIC DNA]</scope>
    <source>
        <strain evidence="10 11">GD13</strain>
    </source>
</reference>
<comment type="similarity">
    <text evidence="2">Belongs to the autoinducer-2 exporter (AI-2E) (TC 2.A.86) family.</text>
</comment>
<dbReference type="EMBL" id="JAUSQM010000001">
    <property type="protein sequence ID" value="MDP9820614.1"/>
    <property type="molecule type" value="Genomic_DNA"/>
</dbReference>
<sequence>MAKGTGKRLTGSTGRLRRERERVAQQWSEVRAEIRADRDELPRIKAGPSNFTRAEVPWALDLAAAWSWRFLVIAAAGLAILWTLAHFVVITLPLAIALLITALVTPAVSLQQRVGVPRPLAAITVVLAGLGFVALLITFVSQQVIDGFSDLTAQVVDGLEKIRTWLREGPLQASDSQINDVIRDVQRTLIDSNEEMVRRATEVGATLGHLIAGLFLALFATYFFLADGARIWAWAVRLFPRAARERADSSGRVAWRSLTQFVRATVLVAGVDAIGIMIVAAILDVPLVSAIGVVVFLGAFIPIIGAFLSGSVAVLVALVAQGPVVALLMLLGVVVVQQIESHILQPFLMGRFVSVHPLGVLLAIAAGVLVAGVAGALIAVPLVAAINAVAQHLAADVAVGEDPLDHSVDDDDGAVGAEVTQ</sequence>
<comment type="subcellular location">
    <subcellularLocation>
        <location evidence="1">Cell membrane</location>
        <topology evidence="1">Multi-pass membrane protein</topology>
    </subcellularLocation>
</comment>
<feature type="transmembrane region" description="Helical" evidence="9">
    <location>
        <begin position="289"/>
        <end position="308"/>
    </location>
</feature>
<dbReference type="PANTHER" id="PTHR21716:SF53">
    <property type="entry name" value="PERMEASE PERM-RELATED"/>
    <property type="match status" value="1"/>
</dbReference>
<dbReference type="InterPro" id="IPR002549">
    <property type="entry name" value="AI-2E-like"/>
</dbReference>
<evidence type="ECO:0000256" key="6">
    <source>
        <dbReference type="ARBA" id="ARBA00022989"/>
    </source>
</evidence>
<dbReference type="RefSeq" id="WP_068118488.1">
    <property type="nucleotide sequence ID" value="NZ_CCXJ01000139.1"/>
</dbReference>
<evidence type="ECO:0000313" key="11">
    <source>
        <dbReference type="Proteomes" id="UP001240447"/>
    </source>
</evidence>
<evidence type="ECO:0000256" key="5">
    <source>
        <dbReference type="ARBA" id="ARBA00022692"/>
    </source>
</evidence>
<feature type="transmembrane region" description="Helical" evidence="9">
    <location>
        <begin position="359"/>
        <end position="384"/>
    </location>
</feature>
<feature type="transmembrane region" description="Helical" evidence="9">
    <location>
        <begin position="87"/>
        <end position="108"/>
    </location>
</feature>
<protein>
    <submittedName>
        <fullName evidence="10">PurR-regulated permease PerM</fullName>
    </submittedName>
</protein>
<keyword evidence="4" id="KW-1003">Cell membrane</keyword>
<keyword evidence="3" id="KW-0813">Transport</keyword>
<feature type="transmembrane region" description="Helical" evidence="9">
    <location>
        <begin position="261"/>
        <end position="283"/>
    </location>
</feature>
<feature type="transmembrane region" description="Helical" evidence="9">
    <location>
        <begin position="58"/>
        <end position="81"/>
    </location>
</feature>
<keyword evidence="6 9" id="KW-1133">Transmembrane helix</keyword>
<keyword evidence="11" id="KW-1185">Reference proteome</keyword>
<evidence type="ECO:0000256" key="8">
    <source>
        <dbReference type="SAM" id="MobiDB-lite"/>
    </source>
</evidence>
<dbReference type="PANTHER" id="PTHR21716">
    <property type="entry name" value="TRANSMEMBRANE PROTEIN"/>
    <property type="match status" value="1"/>
</dbReference>
<feature type="transmembrane region" description="Helical" evidence="9">
    <location>
        <begin position="120"/>
        <end position="140"/>
    </location>
</feature>
<dbReference type="Pfam" id="PF01594">
    <property type="entry name" value="AI-2E_transport"/>
    <property type="match status" value="1"/>
</dbReference>
<gene>
    <name evidence="10" type="ORF">J2S59_000423</name>
</gene>
<proteinExistence type="inferred from homology"/>
<evidence type="ECO:0000256" key="9">
    <source>
        <dbReference type="SAM" id="Phobius"/>
    </source>
</evidence>
<accession>A0ABT9NJN1</accession>
<evidence type="ECO:0000256" key="4">
    <source>
        <dbReference type="ARBA" id="ARBA00022475"/>
    </source>
</evidence>
<feature type="transmembrane region" description="Helical" evidence="9">
    <location>
        <begin position="206"/>
        <end position="225"/>
    </location>
</feature>
<evidence type="ECO:0000256" key="3">
    <source>
        <dbReference type="ARBA" id="ARBA00022448"/>
    </source>
</evidence>
<evidence type="ECO:0000256" key="1">
    <source>
        <dbReference type="ARBA" id="ARBA00004651"/>
    </source>
</evidence>
<feature type="transmembrane region" description="Helical" evidence="9">
    <location>
        <begin position="315"/>
        <end position="339"/>
    </location>
</feature>
<evidence type="ECO:0000256" key="7">
    <source>
        <dbReference type="ARBA" id="ARBA00023136"/>
    </source>
</evidence>
<keyword evidence="5 9" id="KW-0812">Transmembrane</keyword>
<evidence type="ECO:0000256" key="2">
    <source>
        <dbReference type="ARBA" id="ARBA00009773"/>
    </source>
</evidence>